<evidence type="ECO:0000256" key="3">
    <source>
        <dbReference type="ARBA" id="ARBA00022630"/>
    </source>
</evidence>
<dbReference type="AlphaFoldDB" id="A0A316DAD6"/>
<keyword evidence="4" id="KW-0560">Oxidoreductase</keyword>
<reference evidence="7 8" key="1">
    <citation type="submission" date="2018-05" db="EMBL/GenBank/DDBJ databases">
        <title>Genomic Encyclopedia of Type Strains, Phase IV (KMG-IV): sequencing the most valuable type-strain genomes for metagenomic binning, comparative biology and taxonomic classification.</title>
        <authorList>
            <person name="Goeker M."/>
        </authorList>
    </citation>
    <scope>NUCLEOTIDE SEQUENCE [LARGE SCALE GENOMIC DNA]</scope>
    <source>
        <strain evidence="7 8">DSM 18773</strain>
    </source>
</reference>
<evidence type="ECO:0000256" key="4">
    <source>
        <dbReference type="ARBA" id="ARBA00023002"/>
    </source>
</evidence>
<dbReference type="PRINTS" id="PR00368">
    <property type="entry name" value="FADPNR"/>
</dbReference>
<dbReference type="PRINTS" id="PR00469">
    <property type="entry name" value="PNDRDTASEII"/>
</dbReference>
<dbReference type="RefSeq" id="WP_109688548.1">
    <property type="nucleotide sequence ID" value="NZ_QGGL01000007.1"/>
</dbReference>
<dbReference type="SUPFAM" id="SSF52833">
    <property type="entry name" value="Thioredoxin-like"/>
    <property type="match status" value="1"/>
</dbReference>
<comment type="caution">
    <text evidence="7">The sequence shown here is derived from an EMBL/GenBank/DDBJ whole genome shotgun (WGS) entry which is preliminary data.</text>
</comment>
<keyword evidence="3" id="KW-0285">Flavoprotein</keyword>
<dbReference type="InterPro" id="IPR023753">
    <property type="entry name" value="FAD/NAD-binding_dom"/>
</dbReference>
<sequence>MKIVVYTSTGCNYCAKIKADLQRWGLTYEERNVTDNESFFNDLHDKGIFSTPVTYLDDTPVIGYRPNKMRELLGITDEQEQGAANVEGGDKQSIVAEQQEQDVDIFTSLDESLLTPTYDLVCIGSGPAGASAAVYAARGKLKTLVIDKAPGSGALAITHKIANYPGVQEELTGLELADRIRRQAKEYGAVFARATVQGLIDGEEHKEIITPEGVIKARTVFIAVGARGRTNKLQGEDKFEGRGVSYCATCDGAFFNKRTVVVYGDNEEAVSEASTLAQFASKVYFLMPGKKLTGQAQLDDLDSHGNVEIRTSHKIREILGAEGGKFEGVRVEKEGGEQETIVADGVFVYTAGNKPATDFVGDTVKRDADGYIDVNELMETSTPGIFAGGDARRTPLKQAVIAAADGALVAQGADKYVNKRKKVLPQYS</sequence>
<dbReference type="CDD" id="cd02976">
    <property type="entry name" value="NrdH"/>
    <property type="match status" value="1"/>
</dbReference>
<dbReference type="SUPFAM" id="SSF51905">
    <property type="entry name" value="FAD/NAD(P)-binding domain"/>
    <property type="match status" value="1"/>
</dbReference>
<evidence type="ECO:0000313" key="8">
    <source>
        <dbReference type="Proteomes" id="UP000245634"/>
    </source>
</evidence>
<proteinExistence type="predicted"/>
<dbReference type="InterPro" id="IPR002109">
    <property type="entry name" value="Glutaredoxin"/>
</dbReference>
<evidence type="ECO:0000259" key="5">
    <source>
        <dbReference type="Pfam" id="PF00462"/>
    </source>
</evidence>
<feature type="domain" description="FAD/NAD(P)-binding" evidence="6">
    <location>
        <begin position="118"/>
        <end position="406"/>
    </location>
</feature>
<dbReference type="Pfam" id="PF00462">
    <property type="entry name" value="Glutaredoxin"/>
    <property type="match status" value="1"/>
</dbReference>
<evidence type="ECO:0000313" key="7">
    <source>
        <dbReference type="EMBL" id="PWK13347.1"/>
    </source>
</evidence>
<accession>A0A316DAD6</accession>
<name>A0A316DAD6_9BACL</name>
<dbReference type="InterPro" id="IPR050097">
    <property type="entry name" value="Ferredoxin-NADP_redctase_2"/>
</dbReference>
<keyword evidence="8" id="KW-1185">Reference proteome</keyword>
<dbReference type="Pfam" id="PF07992">
    <property type="entry name" value="Pyr_redox_2"/>
    <property type="match status" value="1"/>
</dbReference>
<dbReference type="InterPro" id="IPR036249">
    <property type="entry name" value="Thioredoxin-like_sf"/>
</dbReference>
<dbReference type="GO" id="GO:0016491">
    <property type="term" value="F:oxidoreductase activity"/>
    <property type="evidence" value="ECO:0007669"/>
    <property type="project" value="UniProtKB-KW"/>
</dbReference>
<dbReference type="InterPro" id="IPR036188">
    <property type="entry name" value="FAD/NAD-bd_sf"/>
</dbReference>
<protein>
    <submittedName>
        <fullName evidence="7">Thioredoxin reductase (NADPH)</fullName>
    </submittedName>
</protein>
<organism evidence="7 8">
    <name type="scientific">Tumebacillus permanentifrigoris</name>
    <dbReference type="NCBI Taxonomy" id="378543"/>
    <lineage>
        <taxon>Bacteria</taxon>
        <taxon>Bacillati</taxon>
        <taxon>Bacillota</taxon>
        <taxon>Bacilli</taxon>
        <taxon>Bacillales</taxon>
        <taxon>Alicyclobacillaceae</taxon>
        <taxon>Tumebacillus</taxon>
    </lineage>
</organism>
<dbReference type="PANTHER" id="PTHR48105">
    <property type="entry name" value="THIOREDOXIN REDUCTASE 1-RELATED-RELATED"/>
    <property type="match status" value="1"/>
</dbReference>
<dbReference type="OrthoDB" id="9806179at2"/>
<dbReference type="EMBL" id="QGGL01000007">
    <property type="protein sequence ID" value="PWK13347.1"/>
    <property type="molecule type" value="Genomic_DNA"/>
</dbReference>
<evidence type="ECO:0000256" key="2">
    <source>
        <dbReference type="ARBA" id="ARBA00011738"/>
    </source>
</evidence>
<dbReference type="Proteomes" id="UP000245634">
    <property type="component" value="Unassembled WGS sequence"/>
</dbReference>
<comment type="subunit">
    <text evidence="2">Homodimer.</text>
</comment>
<evidence type="ECO:0000259" key="6">
    <source>
        <dbReference type="Pfam" id="PF07992"/>
    </source>
</evidence>
<comment type="cofactor">
    <cofactor evidence="1">
        <name>FAD</name>
        <dbReference type="ChEBI" id="CHEBI:57692"/>
    </cofactor>
</comment>
<gene>
    <name evidence="7" type="ORF">C7459_10713</name>
</gene>
<dbReference type="Gene3D" id="3.40.30.10">
    <property type="entry name" value="Glutaredoxin"/>
    <property type="match status" value="1"/>
</dbReference>
<feature type="domain" description="Glutaredoxin" evidence="5">
    <location>
        <begin position="3"/>
        <end position="59"/>
    </location>
</feature>
<evidence type="ECO:0000256" key="1">
    <source>
        <dbReference type="ARBA" id="ARBA00001974"/>
    </source>
</evidence>
<dbReference type="PROSITE" id="PS51354">
    <property type="entry name" value="GLUTAREDOXIN_2"/>
    <property type="match status" value="1"/>
</dbReference>
<dbReference type="Gene3D" id="3.50.50.60">
    <property type="entry name" value="FAD/NAD(P)-binding domain"/>
    <property type="match status" value="2"/>
</dbReference>